<dbReference type="AlphaFoldDB" id="A0A1Y1QZV1"/>
<organism evidence="3 4">
    <name type="scientific">Thiothrix lacustris</name>
    <dbReference type="NCBI Taxonomy" id="525917"/>
    <lineage>
        <taxon>Bacteria</taxon>
        <taxon>Pseudomonadati</taxon>
        <taxon>Pseudomonadota</taxon>
        <taxon>Gammaproteobacteria</taxon>
        <taxon>Thiotrichales</taxon>
        <taxon>Thiotrichaceae</taxon>
        <taxon>Thiothrix</taxon>
    </lineage>
</organism>
<dbReference type="EMBL" id="MTEJ01000001">
    <property type="protein sequence ID" value="OQX17323.1"/>
    <property type="molecule type" value="Genomic_DNA"/>
</dbReference>
<keyword evidence="1" id="KW-0547">Nucleotide-binding</keyword>
<evidence type="ECO:0000313" key="4">
    <source>
        <dbReference type="Proteomes" id="UP000192491"/>
    </source>
</evidence>
<name>A0A1Y1QZV1_9GAMM</name>
<proteinExistence type="predicted"/>
<evidence type="ECO:0000313" key="3">
    <source>
        <dbReference type="EMBL" id="OQX17323.1"/>
    </source>
</evidence>
<dbReference type="GO" id="GO:0046872">
    <property type="term" value="F:metal ion binding"/>
    <property type="evidence" value="ECO:0007669"/>
    <property type="project" value="InterPro"/>
</dbReference>
<keyword evidence="1" id="KW-0067">ATP-binding</keyword>
<accession>A0A1Y1QZV1</accession>
<feature type="domain" description="ATP-grasp" evidence="2">
    <location>
        <begin position="112"/>
        <end position="307"/>
    </location>
</feature>
<dbReference type="Proteomes" id="UP000192491">
    <property type="component" value="Unassembled WGS sequence"/>
</dbReference>
<dbReference type="Gene3D" id="3.30.470.20">
    <property type="entry name" value="ATP-grasp fold, B domain"/>
    <property type="match status" value="1"/>
</dbReference>
<dbReference type="PROSITE" id="PS50975">
    <property type="entry name" value="ATP_GRASP"/>
    <property type="match status" value="1"/>
</dbReference>
<dbReference type="InterPro" id="IPR011761">
    <property type="entry name" value="ATP-grasp"/>
</dbReference>
<evidence type="ECO:0000256" key="1">
    <source>
        <dbReference type="PROSITE-ProRule" id="PRU00409"/>
    </source>
</evidence>
<gene>
    <name evidence="3" type="ORF">BWK73_01160</name>
</gene>
<sequence>MVVGGSANALGVLRSLTHCDLTLLCDSLDAPAWSSRYGRKILVANTRAATVVKDLVQLATECTWAHRPVLVLTEEKTVVHVSAARTQLQSLYEFLLCPEPLLSDLQSKAGFQDRASSAGSPVPRGVVLEGEGSLPRIQALQYPCVLKPLEQDPIYAQHFKKAYKVSSAADVVALYRDIEPIMPRMIVQEWLEGEDSDIYFCLGFYDNDSQLVGETFTGRKVRSWPLQVGGTASCTSAPEAAAELTRLTSDFVRATGFVGQIGMEFKKDRLRGAFYMIEPTVGRTDYQHEIATLSGCNVLTMMVAYLSRQPVPGCGSYREVIWYDEIADANALEHGARNSLFLDRTRVSAVWRVSDPLPTITDLWRRIKNRLRRLLGG</sequence>
<dbReference type="GO" id="GO:0005524">
    <property type="term" value="F:ATP binding"/>
    <property type="evidence" value="ECO:0007669"/>
    <property type="project" value="UniProtKB-UniRule"/>
</dbReference>
<dbReference type="SUPFAM" id="SSF56059">
    <property type="entry name" value="Glutathione synthetase ATP-binding domain-like"/>
    <property type="match status" value="1"/>
</dbReference>
<evidence type="ECO:0000259" key="2">
    <source>
        <dbReference type="PROSITE" id="PS50975"/>
    </source>
</evidence>
<comment type="caution">
    <text evidence="3">The sequence shown here is derived from an EMBL/GenBank/DDBJ whole genome shotgun (WGS) entry which is preliminary data.</text>
</comment>
<reference evidence="3 4" key="1">
    <citation type="submission" date="2017-01" db="EMBL/GenBank/DDBJ databases">
        <title>Novel large sulfur bacteria in the metagenomes of groundwater-fed chemosynthetic microbial mats in the Lake Huron basin.</title>
        <authorList>
            <person name="Sharrar A.M."/>
            <person name="Flood B.E."/>
            <person name="Bailey J.V."/>
            <person name="Jones D.S."/>
            <person name="Biddanda B."/>
            <person name="Ruberg S.A."/>
            <person name="Marcus D.N."/>
            <person name="Dick G.J."/>
        </authorList>
    </citation>
    <scope>NUCLEOTIDE SEQUENCE [LARGE SCALE GENOMIC DNA]</scope>
    <source>
        <strain evidence="3">A8</strain>
    </source>
</reference>
<protein>
    <recommendedName>
        <fullName evidence="2">ATP-grasp domain-containing protein</fullName>
    </recommendedName>
</protein>